<comment type="caution">
    <text evidence="1">The sequence shown here is derived from an EMBL/GenBank/DDBJ whole genome shotgun (WGS) entry which is preliminary data.</text>
</comment>
<gene>
    <name evidence="1" type="ORF">QVZ41_10225</name>
</gene>
<dbReference type="RefSeq" id="WP_302884477.1">
    <property type="nucleotide sequence ID" value="NZ_JAUMIT010000004.1"/>
</dbReference>
<dbReference type="PROSITE" id="PS51257">
    <property type="entry name" value="PROKAR_LIPOPROTEIN"/>
    <property type="match status" value="1"/>
</dbReference>
<sequence length="207" mass="24111">MKNILFTLLTICILTSCENKKINSQISKVISKEYTNPPKLESFKNPEKLIEILTNKNNIHFTGWGELSYLNEKNKWGAHSAINTFGKTSDNGQINDIGYQLLGSEKNYVNEIQIILNIKNPEEKKEALTNLFVFASQTLAKLNIENPNNFKDEILKDNQYYFENETYYLLLKKEKRKEQNYSISNIPDIKLDKYIEVEISKLFIKSK</sequence>
<evidence type="ECO:0000313" key="2">
    <source>
        <dbReference type="Proteomes" id="UP001168642"/>
    </source>
</evidence>
<reference evidence="1" key="1">
    <citation type="submission" date="2023-07" db="EMBL/GenBank/DDBJ databases">
        <title>Wenyingzhuangia sp. chi5 genome sequencing and assembly.</title>
        <authorList>
            <person name="Park S."/>
        </authorList>
    </citation>
    <scope>NUCLEOTIDE SEQUENCE</scope>
    <source>
        <strain evidence="1">Chi5</strain>
    </source>
</reference>
<keyword evidence="2" id="KW-1185">Reference proteome</keyword>
<proteinExistence type="predicted"/>
<organism evidence="1 2">
    <name type="scientific">Wenyingzhuangia gilva</name>
    <dbReference type="NCBI Taxonomy" id="3057677"/>
    <lineage>
        <taxon>Bacteria</taxon>
        <taxon>Pseudomonadati</taxon>
        <taxon>Bacteroidota</taxon>
        <taxon>Flavobacteriia</taxon>
        <taxon>Flavobacteriales</taxon>
        <taxon>Flavobacteriaceae</taxon>
        <taxon>Wenyingzhuangia</taxon>
    </lineage>
</organism>
<accession>A0ABT8VTB5</accession>
<protein>
    <submittedName>
        <fullName evidence="1">Uncharacterized protein</fullName>
    </submittedName>
</protein>
<name>A0ABT8VTB5_9FLAO</name>
<evidence type="ECO:0000313" key="1">
    <source>
        <dbReference type="EMBL" id="MDO3695220.1"/>
    </source>
</evidence>
<dbReference type="EMBL" id="JAUMIT010000004">
    <property type="protein sequence ID" value="MDO3695220.1"/>
    <property type="molecule type" value="Genomic_DNA"/>
</dbReference>
<dbReference type="Proteomes" id="UP001168642">
    <property type="component" value="Unassembled WGS sequence"/>
</dbReference>